<comment type="caution">
    <text evidence="5">The sequence shown here is derived from an EMBL/GenBank/DDBJ whole genome shotgun (WGS) entry which is preliminary data.</text>
</comment>
<dbReference type="AlphaFoldDB" id="A0A1Y1Y665"/>
<feature type="compositionally biased region" description="Polar residues" evidence="3">
    <location>
        <begin position="153"/>
        <end position="182"/>
    </location>
</feature>
<dbReference type="STRING" id="1314790.A0A1Y1Y665"/>
<feature type="compositionally biased region" description="Low complexity" evidence="3">
    <location>
        <begin position="522"/>
        <end position="536"/>
    </location>
</feature>
<dbReference type="PANTHER" id="PTHR22792">
    <property type="entry name" value="LUPUS LA PROTEIN-RELATED"/>
    <property type="match status" value="1"/>
</dbReference>
<dbReference type="InParanoid" id="A0A1Y1Y665"/>
<name>A0A1Y1Y665_9FUNG</name>
<feature type="region of interest" description="Disordered" evidence="3">
    <location>
        <begin position="283"/>
        <end position="355"/>
    </location>
</feature>
<dbReference type="GO" id="GO:0000339">
    <property type="term" value="F:RNA cap binding"/>
    <property type="evidence" value="ECO:0007669"/>
    <property type="project" value="InterPro"/>
</dbReference>
<evidence type="ECO:0000256" key="2">
    <source>
        <dbReference type="PROSITE-ProRule" id="PRU00332"/>
    </source>
</evidence>
<organism evidence="5 6">
    <name type="scientific">Basidiobolus meristosporus CBS 931.73</name>
    <dbReference type="NCBI Taxonomy" id="1314790"/>
    <lineage>
        <taxon>Eukaryota</taxon>
        <taxon>Fungi</taxon>
        <taxon>Fungi incertae sedis</taxon>
        <taxon>Zoopagomycota</taxon>
        <taxon>Entomophthoromycotina</taxon>
        <taxon>Basidiobolomycetes</taxon>
        <taxon>Basidiobolales</taxon>
        <taxon>Basidiobolaceae</taxon>
        <taxon>Basidiobolus</taxon>
    </lineage>
</organism>
<dbReference type="GO" id="GO:0005829">
    <property type="term" value="C:cytosol"/>
    <property type="evidence" value="ECO:0007669"/>
    <property type="project" value="TreeGrafter"/>
</dbReference>
<feature type="region of interest" description="Disordered" evidence="3">
    <location>
        <begin position="56"/>
        <end position="197"/>
    </location>
</feature>
<dbReference type="PROSITE" id="PS50961">
    <property type="entry name" value="HTH_LA"/>
    <property type="match status" value="1"/>
</dbReference>
<evidence type="ECO:0000259" key="4">
    <source>
        <dbReference type="PROSITE" id="PS50961"/>
    </source>
</evidence>
<dbReference type="InterPro" id="IPR036390">
    <property type="entry name" value="WH_DNA-bd_sf"/>
</dbReference>
<feature type="region of interest" description="Disordered" evidence="3">
    <location>
        <begin position="494"/>
        <end position="547"/>
    </location>
</feature>
<keyword evidence="1 2" id="KW-0694">RNA-binding</keyword>
<dbReference type="Pfam" id="PF21071">
    <property type="entry name" value="LARP1_HEAT"/>
    <property type="match status" value="1"/>
</dbReference>
<protein>
    <recommendedName>
        <fullName evidence="4">HTH La-type RNA-binding domain-containing protein</fullName>
    </recommendedName>
</protein>
<feature type="compositionally biased region" description="Basic and acidic residues" evidence="3">
    <location>
        <begin position="286"/>
        <end position="309"/>
    </location>
</feature>
<gene>
    <name evidence="5" type="ORF">K493DRAFT_338292</name>
</gene>
<accession>A0A1Y1Y665</accession>
<dbReference type="Proteomes" id="UP000193498">
    <property type="component" value="Unassembled WGS sequence"/>
</dbReference>
<dbReference type="InterPro" id="IPR006607">
    <property type="entry name" value="DM15"/>
</dbReference>
<dbReference type="GO" id="GO:0045727">
    <property type="term" value="P:positive regulation of translation"/>
    <property type="evidence" value="ECO:0007669"/>
    <property type="project" value="TreeGrafter"/>
</dbReference>
<dbReference type="SMART" id="SM00715">
    <property type="entry name" value="LA"/>
    <property type="match status" value="1"/>
</dbReference>
<sequence>MTTLARESALIAESSVPVSEEQICIPYLASFQEKVNKPQPSLSSPVNVWQVRKLSAKKQEGSFQMDNNTEWPEPGASLKTIPERKTEASKNSTANRESSKWVPVAAQIRHRPITTNPKKSPTEAKLHSNNASDTYSRRDSNSHGYRQRKQSHSDYNGTENPISSQRSVSYSHTRAYTSARRPSTQHKDQHPKKKADAESLMTNLKKQVEYYFSIENLCRDVYFRSNMDSKGFVPISLLLGFNRVKALTQDEQQVRDALASSDIVHVDDTKIRKKGDWARWLLSVPQERKPTPPGSEDTKTAEVNMKEKPSMPQHTRKPQTKDSDSSKPPIPLQSRPNTRRSLESPVLKPRKYSNQEEDDLFQFDEDFESQDTRAGNRVQKYYDSTDESDLEDDMEEIDEETVARILILTQKRHDRTSEKFNRKAMDEEINDMINEGLYHYEHTLGRKEPNERSASNIKVGIVPQDQFNSLQKSAHSDDDGMTAGLSTGLSSKTIIAQDGGSKKKKRRAPKFYPINGQRTPNGSLSGSYSASFGSSKKGSKNTRQHHSQAAVGWVLGNQPYHPGEATPPNSLPYSISPRVHTDGVYSSSLGQSLPKFQHPSHDLLRDNGFMQHKYYKYRAKALKERRSLGNGHSQEMNTLFRFWSHFLRDHFNRQMYNEFKRLAVEDAEVNYRYGLECLFRFFSYGLEKKFRQDIFDEFQELTLADYENGYLYGLEKFWAYLYFRKDKESNSIKVDAPLAKILTGFKSLQDFRCAQQERKHIQQKSQEKMGASPVAK</sequence>
<evidence type="ECO:0000256" key="1">
    <source>
        <dbReference type="ARBA" id="ARBA00022884"/>
    </source>
</evidence>
<evidence type="ECO:0000256" key="3">
    <source>
        <dbReference type="SAM" id="MobiDB-lite"/>
    </source>
</evidence>
<feature type="compositionally biased region" description="Polar residues" evidence="3">
    <location>
        <begin position="61"/>
        <end position="70"/>
    </location>
</feature>
<dbReference type="GO" id="GO:0048255">
    <property type="term" value="P:mRNA stabilization"/>
    <property type="evidence" value="ECO:0007669"/>
    <property type="project" value="InterPro"/>
</dbReference>
<dbReference type="CDD" id="cd07323">
    <property type="entry name" value="LAM"/>
    <property type="match status" value="1"/>
</dbReference>
<keyword evidence="6" id="KW-1185">Reference proteome</keyword>
<dbReference type="OrthoDB" id="340227at2759"/>
<feature type="domain" description="HTH La-type RNA-binding" evidence="4">
    <location>
        <begin position="194"/>
        <end position="283"/>
    </location>
</feature>
<dbReference type="InterPro" id="IPR045180">
    <property type="entry name" value="La_dom_prot"/>
</dbReference>
<proteinExistence type="predicted"/>
<evidence type="ECO:0000313" key="5">
    <source>
        <dbReference type="EMBL" id="ORX93385.1"/>
    </source>
</evidence>
<feature type="compositionally biased region" description="Basic residues" evidence="3">
    <location>
        <begin position="537"/>
        <end position="546"/>
    </location>
</feature>
<dbReference type="InterPro" id="IPR036388">
    <property type="entry name" value="WH-like_DNA-bd_sf"/>
</dbReference>
<dbReference type="InterPro" id="IPR006630">
    <property type="entry name" value="La_HTH"/>
</dbReference>
<reference evidence="5 6" key="1">
    <citation type="submission" date="2016-07" db="EMBL/GenBank/DDBJ databases">
        <title>Pervasive Adenine N6-methylation of Active Genes in Fungi.</title>
        <authorList>
            <consortium name="DOE Joint Genome Institute"/>
            <person name="Mondo S.J."/>
            <person name="Dannebaum R.O."/>
            <person name="Kuo R.C."/>
            <person name="Labutti K."/>
            <person name="Haridas S."/>
            <person name="Kuo A."/>
            <person name="Salamov A."/>
            <person name="Ahrendt S.R."/>
            <person name="Lipzen A."/>
            <person name="Sullivan W."/>
            <person name="Andreopoulos W.B."/>
            <person name="Clum A."/>
            <person name="Lindquist E."/>
            <person name="Daum C."/>
            <person name="Ramamoorthy G.K."/>
            <person name="Gryganskyi A."/>
            <person name="Culley D."/>
            <person name="Magnuson J.K."/>
            <person name="James T.Y."/>
            <person name="O'Malley M.A."/>
            <person name="Stajich J.E."/>
            <person name="Spatafora J.W."/>
            <person name="Visel A."/>
            <person name="Grigoriev I.V."/>
        </authorList>
    </citation>
    <scope>NUCLEOTIDE SEQUENCE [LARGE SCALE GENOMIC DNA]</scope>
    <source>
        <strain evidence="5 6">CBS 931.73</strain>
    </source>
</reference>
<evidence type="ECO:0000313" key="6">
    <source>
        <dbReference type="Proteomes" id="UP000193498"/>
    </source>
</evidence>
<dbReference type="SMART" id="SM00684">
    <property type="entry name" value="DM15"/>
    <property type="match status" value="3"/>
</dbReference>
<dbReference type="GO" id="GO:0010494">
    <property type="term" value="C:cytoplasmic stress granule"/>
    <property type="evidence" value="ECO:0007669"/>
    <property type="project" value="TreeGrafter"/>
</dbReference>
<dbReference type="EMBL" id="MCFE01000237">
    <property type="protein sequence ID" value="ORX93385.1"/>
    <property type="molecule type" value="Genomic_DNA"/>
</dbReference>
<dbReference type="PANTHER" id="PTHR22792:SF132">
    <property type="entry name" value="LA-RELATED PROTEIN 1"/>
    <property type="match status" value="1"/>
</dbReference>
<dbReference type="SUPFAM" id="SSF46785">
    <property type="entry name" value="Winged helix' DNA-binding domain"/>
    <property type="match status" value="1"/>
</dbReference>
<dbReference type="Pfam" id="PF05383">
    <property type="entry name" value="La"/>
    <property type="match status" value="1"/>
</dbReference>
<dbReference type="Gene3D" id="1.10.10.10">
    <property type="entry name" value="Winged helix-like DNA-binding domain superfamily/Winged helix DNA-binding domain"/>
    <property type="match status" value="1"/>
</dbReference>